<evidence type="ECO:0000256" key="7">
    <source>
        <dbReference type="ARBA" id="ARBA00022630"/>
    </source>
</evidence>
<proteinExistence type="inferred from homology"/>
<dbReference type="VEuPathDB" id="FungiDB:G647_06446"/>
<evidence type="ECO:0000256" key="2">
    <source>
        <dbReference type="ARBA" id="ARBA00001974"/>
    </source>
</evidence>
<dbReference type="AlphaFoldDB" id="V9D8T9"/>
<organism evidence="18 19">
    <name type="scientific">Cladophialophora carrionii CBS 160.54</name>
    <dbReference type="NCBI Taxonomy" id="1279043"/>
    <lineage>
        <taxon>Eukaryota</taxon>
        <taxon>Fungi</taxon>
        <taxon>Dikarya</taxon>
        <taxon>Ascomycota</taxon>
        <taxon>Pezizomycotina</taxon>
        <taxon>Eurotiomycetes</taxon>
        <taxon>Chaetothyriomycetidae</taxon>
        <taxon>Chaetothyriales</taxon>
        <taxon>Herpotrichiellaceae</taxon>
        <taxon>Cladophialophora</taxon>
    </lineage>
</organism>
<dbReference type="CDD" id="cd08922">
    <property type="entry name" value="FHb-globin"/>
    <property type="match status" value="1"/>
</dbReference>
<comment type="similarity">
    <text evidence="3">In the C-terminal section; belongs to the flavoprotein pyridine nucleotide cytochrome reductase family.</text>
</comment>
<evidence type="ECO:0000256" key="10">
    <source>
        <dbReference type="ARBA" id="ARBA00022857"/>
    </source>
</evidence>
<keyword evidence="11" id="KW-0560">Oxidoreductase</keyword>
<evidence type="ECO:0000256" key="9">
    <source>
        <dbReference type="ARBA" id="ARBA00022827"/>
    </source>
</evidence>
<keyword evidence="8" id="KW-0479">Metal-binding</keyword>
<protein>
    <recommendedName>
        <fullName evidence="4">nitric oxide dioxygenase</fullName>
        <ecNumber evidence="4">1.14.12.17</ecNumber>
    </recommendedName>
</protein>
<dbReference type="InterPro" id="IPR017927">
    <property type="entry name" value="FAD-bd_FR_type"/>
</dbReference>
<dbReference type="InterPro" id="IPR009050">
    <property type="entry name" value="Globin-like_sf"/>
</dbReference>
<keyword evidence="6" id="KW-0349">Heme</keyword>
<evidence type="ECO:0000256" key="14">
    <source>
        <dbReference type="ARBA" id="ARBA00048649"/>
    </source>
</evidence>
<dbReference type="SUPFAM" id="SSF52343">
    <property type="entry name" value="Ferredoxin reductase-like, C-terminal NADP-linked domain"/>
    <property type="match status" value="1"/>
</dbReference>
<name>V9D8T9_9EURO</name>
<dbReference type="FunFam" id="1.10.490.10:FF:000003">
    <property type="entry name" value="Flavohemoprotein"/>
    <property type="match status" value="1"/>
</dbReference>
<dbReference type="GO" id="GO:0071949">
    <property type="term" value="F:FAD binding"/>
    <property type="evidence" value="ECO:0007669"/>
    <property type="project" value="TreeGrafter"/>
</dbReference>
<evidence type="ECO:0000313" key="19">
    <source>
        <dbReference type="Proteomes" id="UP000030678"/>
    </source>
</evidence>
<dbReference type="InterPro" id="IPR017938">
    <property type="entry name" value="Riboflavin_synthase-like_b-brl"/>
</dbReference>
<keyword evidence="12" id="KW-0408">Iron</keyword>
<dbReference type="PANTHER" id="PTHR43396:SF3">
    <property type="entry name" value="FLAVOHEMOPROTEIN"/>
    <property type="match status" value="1"/>
</dbReference>
<evidence type="ECO:0000256" key="8">
    <source>
        <dbReference type="ARBA" id="ARBA00022723"/>
    </source>
</evidence>
<evidence type="ECO:0000256" key="13">
    <source>
        <dbReference type="ARBA" id="ARBA00023027"/>
    </source>
</evidence>
<dbReference type="PROSITE" id="PS01033">
    <property type="entry name" value="GLOBIN"/>
    <property type="match status" value="1"/>
</dbReference>
<dbReference type="SUPFAM" id="SSF63380">
    <property type="entry name" value="Riboflavin synthase domain-like"/>
    <property type="match status" value="1"/>
</dbReference>
<dbReference type="FunFam" id="2.40.30.10:FF:000034">
    <property type="entry name" value="Flavohemoprotein"/>
    <property type="match status" value="1"/>
</dbReference>
<dbReference type="SUPFAM" id="SSF46458">
    <property type="entry name" value="Globin-like"/>
    <property type="match status" value="1"/>
</dbReference>
<keyword evidence="10" id="KW-0521">NADP</keyword>
<dbReference type="InterPro" id="IPR012292">
    <property type="entry name" value="Globin/Proto"/>
</dbReference>
<feature type="domain" description="FAD-binding FR-type" evidence="17">
    <location>
        <begin position="150"/>
        <end position="268"/>
    </location>
</feature>
<dbReference type="Gene3D" id="1.10.490.10">
    <property type="entry name" value="Globins"/>
    <property type="match status" value="1"/>
</dbReference>
<gene>
    <name evidence="18" type="ORF">G647_06446</name>
</gene>
<evidence type="ECO:0000256" key="3">
    <source>
        <dbReference type="ARBA" id="ARBA00006401"/>
    </source>
</evidence>
<evidence type="ECO:0000256" key="11">
    <source>
        <dbReference type="ARBA" id="ARBA00023002"/>
    </source>
</evidence>
<dbReference type="Gene3D" id="2.40.30.10">
    <property type="entry name" value="Translation factors"/>
    <property type="match status" value="1"/>
</dbReference>
<evidence type="ECO:0000259" key="16">
    <source>
        <dbReference type="PROSITE" id="PS01033"/>
    </source>
</evidence>
<keyword evidence="7" id="KW-0285">Flavoprotein</keyword>
<dbReference type="GO" id="GO:0009636">
    <property type="term" value="P:response to toxic substance"/>
    <property type="evidence" value="ECO:0007669"/>
    <property type="project" value="UniProtKB-KW"/>
</dbReference>
<dbReference type="EMBL" id="KB822706">
    <property type="protein sequence ID" value="ETI22372.1"/>
    <property type="molecule type" value="Genomic_DNA"/>
</dbReference>
<dbReference type="EC" id="1.14.12.17" evidence="4"/>
<dbReference type="Gene3D" id="3.40.50.80">
    <property type="entry name" value="Nucleotide-binding domain of ferredoxin-NADP reductase (FNR) module"/>
    <property type="match status" value="1"/>
</dbReference>
<evidence type="ECO:0000256" key="12">
    <source>
        <dbReference type="ARBA" id="ARBA00023004"/>
    </source>
</evidence>
<keyword evidence="13" id="KW-0520">NAD</keyword>
<reference evidence="18 19" key="1">
    <citation type="submission" date="2013-03" db="EMBL/GenBank/DDBJ databases">
        <title>The Genome Sequence of Cladophialophora carrionii CBS 160.54.</title>
        <authorList>
            <consortium name="The Broad Institute Genomics Platform"/>
            <person name="Cuomo C."/>
            <person name="de Hoog S."/>
            <person name="Gorbushina A."/>
            <person name="Walker B."/>
            <person name="Young S.K."/>
            <person name="Zeng Q."/>
            <person name="Gargeya S."/>
            <person name="Fitzgerald M."/>
            <person name="Haas B."/>
            <person name="Abouelleil A."/>
            <person name="Allen A.W."/>
            <person name="Alvarado L."/>
            <person name="Arachchi H.M."/>
            <person name="Berlin A.M."/>
            <person name="Chapman S.B."/>
            <person name="Gainer-Dewar J."/>
            <person name="Goldberg J."/>
            <person name="Griggs A."/>
            <person name="Gujja S."/>
            <person name="Hansen M."/>
            <person name="Howarth C."/>
            <person name="Imamovic A."/>
            <person name="Ireland A."/>
            <person name="Larimer J."/>
            <person name="McCowan C."/>
            <person name="Murphy C."/>
            <person name="Pearson M."/>
            <person name="Poon T.W."/>
            <person name="Priest M."/>
            <person name="Roberts A."/>
            <person name="Saif S."/>
            <person name="Shea T."/>
            <person name="Sisk P."/>
            <person name="Sykes S."/>
            <person name="Wortman J."/>
            <person name="Nusbaum C."/>
            <person name="Birren B."/>
        </authorList>
    </citation>
    <scope>NUCLEOTIDE SEQUENCE [LARGE SCALE GENOMIC DNA]</scope>
    <source>
        <strain evidence="18 19">CBS 160.54</strain>
    </source>
</reference>
<dbReference type="GO" id="GO:0071500">
    <property type="term" value="P:cellular response to nitrosative stress"/>
    <property type="evidence" value="ECO:0007669"/>
    <property type="project" value="TreeGrafter"/>
</dbReference>
<evidence type="ECO:0000256" key="4">
    <source>
        <dbReference type="ARBA" id="ARBA00012229"/>
    </source>
</evidence>
<dbReference type="Proteomes" id="UP000030678">
    <property type="component" value="Unassembled WGS sequence"/>
</dbReference>
<feature type="domain" description="Globin" evidence="16">
    <location>
        <begin position="2"/>
        <end position="140"/>
    </location>
</feature>
<comment type="cofactor">
    <cofactor evidence="1">
        <name>heme b</name>
        <dbReference type="ChEBI" id="CHEBI:60344"/>
    </cofactor>
</comment>
<dbReference type="GeneID" id="19984939"/>
<dbReference type="OrthoDB" id="436496at2759"/>
<dbReference type="GO" id="GO:0046210">
    <property type="term" value="P:nitric oxide catabolic process"/>
    <property type="evidence" value="ECO:0007669"/>
    <property type="project" value="TreeGrafter"/>
</dbReference>
<comment type="cofactor">
    <cofactor evidence="2">
        <name>FAD</name>
        <dbReference type="ChEBI" id="CHEBI:57692"/>
    </cofactor>
</comment>
<dbReference type="PANTHER" id="PTHR43396">
    <property type="entry name" value="FLAVOHEMOPROTEIN"/>
    <property type="match status" value="1"/>
</dbReference>
<keyword evidence="5" id="KW-0216">Detoxification</keyword>
<dbReference type="GO" id="GO:0046872">
    <property type="term" value="F:metal ion binding"/>
    <property type="evidence" value="ECO:0007669"/>
    <property type="project" value="UniProtKB-KW"/>
</dbReference>
<dbReference type="Pfam" id="PF00175">
    <property type="entry name" value="NAD_binding_1"/>
    <property type="match status" value="1"/>
</dbReference>
<dbReference type="HOGENOM" id="CLU_003827_12_0_1"/>
<dbReference type="CDD" id="cd06184">
    <property type="entry name" value="flavohem_like_fad_nad_binding"/>
    <property type="match status" value="1"/>
</dbReference>
<dbReference type="GO" id="GO:0020037">
    <property type="term" value="F:heme binding"/>
    <property type="evidence" value="ECO:0007669"/>
    <property type="project" value="InterPro"/>
</dbReference>
<sequence length="383" mass="43655">MSLTREQAHIITTSTVPVLAQHGAQITTVFYANMIRDVPELKNIFNTSNQRNGRQQQALAGALYVYAANIDNLELLKPALERISQKHVSLYIRPEQYDIVGKYLLEAMKEVLGDALTPAILDAWTAAYRQIANLMIKREDELMTQKQGWTDWKDFWIDAKSVESEEVTSLYLKPVDGKPLPEFLPGQYISIRVEVPDLHHKQARQYSLSDRYSPDYYRISVKRDNGLNIKQDPNALAHPGYVSNILHDQKKVGDVVQLSHPAGDFFLDVRPDDDDDDDRSPIVLLSAGVGLTPLTSILNTSIAKRGRRQISWVHVSRNHKTHAFNDHVNTMAELHPWINKRVFHSNPVHGEEQGVHYDHRGRLDLSKLDAEKELKLNDKNGTY</sequence>
<evidence type="ECO:0000256" key="5">
    <source>
        <dbReference type="ARBA" id="ARBA00022575"/>
    </source>
</evidence>
<dbReference type="RefSeq" id="XP_008728989.1">
    <property type="nucleotide sequence ID" value="XM_008730767.1"/>
</dbReference>
<evidence type="ECO:0000256" key="1">
    <source>
        <dbReference type="ARBA" id="ARBA00001970"/>
    </source>
</evidence>
<evidence type="ECO:0000256" key="15">
    <source>
        <dbReference type="ARBA" id="ARBA00049433"/>
    </source>
</evidence>
<dbReference type="InterPro" id="IPR001433">
    <property type="entry name" value="OxRdtase_FAD/NAD-bd"/>
</dbReference>
<comment type="catalytic activity">
    <reaction evidence="15">
        <text>2 nitric oxide + NADPH + 2 O2 = 2 nitrate + NADP(+) + H(+)</text>
        <dbReference type="Rhea" id="RHEA:19465"/>
        <dbReference type="ChEBI" id="CHEBI:15378"/>
        <dbReference type="ChEBI" id="CHEBI:15379"/>
        <dbReference type="ChEBI" id="CHEBI:16480"/>
        <dbReference type="ChEBI" id="CHEBI:17632"/>
        <dbReference type="ChEBI" id="CHEBI:57783"/>
        <dbReference type="ChEBI" id="CHEBI:58349"/>
        <dbReference type="EC" id="1.14.12.17"/>
    </reaction>
</comment>
<dbReference type="Pfam" id="PF00042">
    <property type="entry name" value="Globin"/>
    <property type="match status" value="1"/>
</dbReference>
<dbReference type="InterPro" id="IPR000971">
    <property type="entry name" value="Globin"/>
</dbReference>
<evidence type="ECO:0000256" key="6">
    <source>
        <dbReference type="ARBA" id="ARBA00022617"/>
    </source>
</evidence>
<dbReference type="GO" id="GO:0019825">
    <property type="term" value="F:oxygen binding"/>
    <property type="evidence" value="ECO:0007669"/>
    <property type="project" value="InterPro"/>
</dbReference>
<dbReference type="InterPro" id="IPR039261">
    <property type="entry name" value="FNR_nucleotide-bd"/>
</dbReference>
<accession>V9D8T9</accession>
<evidence type="ECO:0000313" key="18">
    <source>
        <dbReference type="EMBL" id="ETI22372.1"/>
    </source>
</evidence>
<comment type="catalytic activity">
    <reaction evidence="14">
        <text>2 nitric oxide + NADH + 2 O2 = 2 nitrate + NAD(+) + H(+)</text>
        <dbReference type="Rhea" id="RHEA:19469"/>
        <dbReference type="ChEBI" id="CHEBI:15378"/>
        <dbReference type="ChEBI" id="CHEBI:15379"/>
        <dbReference type="ChEBI" id="CHEBI:16480"/>
        <dbReference type="ChEBI" id="CHEBI:17632"/>
        <dbReference type="ChEBI" id="CHEBI:57540"/>
        <dbReference type="ChEBI" id="CHEBI:57945"/>
        <dbReference type="EC" id="1.14.12.17"/>
    </reaction>
</comment>
<dbReference type="PROSITE" id="PS51384">
    <property type="entry name" value="FAD_FR"/>
    <property type="match status" value="1"/>
</dbReference>
<evidence type="ECO:0000259" key="17">
    <source>
        <dbReference type="PROSITE" id="PS51384"/>
    </source>
</evidence>
<dbReference type="GO" id="GO:0008941">
    <property type="term" value="F:nitric oxide dioxygenase NAD(P)H activity"/>
    <property type="evidence" value="ECO:0007669"/>
    <property type="project" value="UniProtKB-EC"/>
</dbReference>
<keyword evidence="9" id="KW-0274">FAD</keyword>